<evidence type="ECO:0000256" key="6">
    <source>
        <dbReference type="ARBA" id="ARBA00023136"/>
    </source>
</evidence>
<feature type="transmembrane region" description="Helical" evidence="7">
    <location>
        <begin position="118"/>
        <end position="140"/>
    </location>
</feature>
<accession>A0AAV5WBD3</accession>
<evidence type="ECO:0008006" key="10">
    <source>
        <dbReference type="Google" id="ProtNLM"/>
    </source>
</evidence>
<keyword evidence="6 7" id="KW-0472">Membrane</keyword>
<evidence type="ECO:0000256" key="7">
    <source>
        <dbReference type="SAM" id="Phobius"/>
    </source>
</evidence>
<keyword evidence="4" id="KW-0914">Notch signaling pathway</keyword>
<dbReference type="GO" id="GO:0016020">
    <property type="term" value="C:membrane"/>
    <property type="evidence" value="ECO:0007669"/>
    <property type="project" value="UniProtKB-SubCell"/>
</dbReference>
<dbReference type="EMBL" id="BTSY01000005">
    <property type="protein sequence ID" value="GMT29152.1"/>
    <property type="molecule type" value="Genomic_DNA"/>
</dbReference>
<dbReference type="PANTHER" id="PTHR12889">
    <property type="entry name" value="GAMMA-SECRETASE SUBUNIT APH-1"/>
    <property type="match status" value="1"/>
</dbReference>
<comment type="caution">
    <text evidence="8">The sequence shown here is derived from an EMBL/GenBank/DDBJ whole genome shotgun (WGS) entry which is preliminary data.</text>
</comment>
<keyword evidence="3 7" id="KW-0812">Transmembrane</keyword>
<evidence type="ECO:0000256" key="1">
    <source>
        <dbReference type="ARBA" id="ARBA00004141"/>
    </source>
</evidence>
<name>A0AAV5WBD3_9BILA</name>
<proteinExistence type="inferred from homology"/>
<keyword evidence="9" id="KW-1185">Reference proteome</keyword>
<feature type="transmembrane region" description="Helical" evidence="7">
    <location>
        <begin position="261"/>
        <end position="282"/>
    </location>
</feature>
<evidence type="ECO:0000256" key="3">
    <source>
        <dbReference type="ARBA" id="ARBA00022692"/>
    </source>
</evidence>
<feature type="transmembrane region" description="Helical" evidence="7">
    <location>
        <begin position="6"/>
        <end position="26"/>
    </location>
</feature>
<reference evidence="8" key="1">
    <citation type="submission" date="2023-10" db="EMBL/GenBank/DDBJ databases">
        <title>Genome assembly of Pristionchus species.</title>
        <authorList>
            <person name="Yoshida K."/>
            <person name="Sommer R.J."/>
        </authorList>
    </citation>
    <scope>NUCLEOTIDE SEQUENCE</scope>
    <source>
        <strain evidence="8">RS5133</strain>
    </source>
</reference>
<dbReference type="GO" id="GO:0007219">
    <property type="term" value="P:Notch signaling pathway"/>
    <property type="evidence" value="ECO:0007669"/>
    <property type="project" value="UniProtKB-KW"/>
</dbReference>
<dbReference type="Pfam" id="PF06105">
    <property type="entry name" value="Aph-1"/>
    <property type="match status" value="1"/>
</dbReference>
<evidence type="ECO:0000256" key="2">
    <source>
        <dbReference type="ARBA" id="ARBA00005577"/>
    </source>
</evidence>
<organism evidence="8 9">
    <name type="scientific">Pristionchus fissidentatus</name>
    <dbReference type="NCBI Taxonomy" id="1538716"/>
    <lineage>
        <taxon>Eukaryota</taxon>
        <taxon>Metazoa</taxon>
        <taxon>Ecdysozoa</taxon>
        <taxon>Nematoda</taxon>
        <taxon>Chromadorea</taxon>
        <taxon>Rhabditida</taxon>
        <taxon>Rhabditina</taxon>
        <taxon>Diplogasteromorpha</taxon>
        <taxon>Diplogasteroidea</taxon>
        <taxon>Neodiplogasteridae</taxon>
        <taxon>Pristionchus</taxon>
    </lineage>
</organism>
<keyword evidence="5 7" id="KW-1133">Transmembrane helix</keyword>
<sequence>MGYLLTLGCYLVAFAPATVLFLRLAASDPLKTILFVIGAFVWLLSLLVTSLVWFIIPPLDDHLWFALSVGIIFQEAARVACFFMLRAAQKGLASMANPTSAQHVSISGVMSLANSRHLLAVVIGLGMGTTAGLFLTMNAFDAISGSGVVGGLRETLNGLPPRSVYSRLLPLHWALNAMLLSLTHVVWTVLVWDSCHHFALRRDAASAASTTTNQNSGSAATASTPLLHNQKVNWFLPAIVAVVTHVVNSAMSYLSGGGYTWLALSSNALMLLILIGYCYVVVRHESPFELLKEVVYALRDWVTLTALREYCCKKTSAAPAADATEGESNEMVIRDGRNNVRRRR</sequence>
<protein>
    <recommendedName>
        <fullName evidence="10">Aph-1</fullName>
    </recommendedName>
</protein>
<comment type="subcellular location">
    <subcellularLocation>
        <location evidence="1">Membrane</location>
        <topology evidence="1">Multi-pass membrane protein</topology>
    </subcellularLocation>
</comment>
<gene>
    <name evidence="8" type="ORF">PFISCL1PPCAC_20449</name>
</gene>
<dbReference type="InterPro" id="IPR009294">
    <property type="entry name" value="Aph-1"/>
</dbReference>
<feature type="transmembrane region" description="Helical" evidence="7">
    <location>
        <begin position="171"/>
        <end position="192"/>
    </location>
</feature>
<evidence type="ECO:0000256" key="4">
    <source>
        <dbReference type="ARBA" id="ARBA00022976"/>
    </source>
</evidence>
<evidence type="ECO:0000313" key="8">
    <source>
        <dbReference type="EMBL" id="GMT29152.1"/>
    </source>
</evidence>
<evidence type="ECO:0000256" key="5">
    <source>
        <dbReference type="ARBA" id="ARBA00022989"/>
    </source>
</evidence>
<evidence type="ECO:0000313" key="9">
    <source>
        <dbReference type="Proteomes" id="UP001432322"/>
    </source>
</evidence>
<feature type="non-terminal residue" evidence="8">
    <location>
        <position position="344"/>
    </location>
</feature>
<feature type="transmembrane region" description="Helical" evidence="7">
    <location>
        <begin position="62"/>
        <end position="85"/>
    </location>
</feature>
<dbReference type="GO" id="GO:0016485">
    <property type="term" value="P:protein processing"/>
    <property type="evidence" value="ECO:0007669"/>
    <property type="project" value="InterPro"/>
</dbReference>
<feature type="transmembrane region" description="Helical" evidence="7">
    <location>
        <begin position="33"/>
        <end position="56"/>
    </location>
</feature>
<dbReference type="AlphaFoldDB" id="A0AAV5WBD3"/>
<feature type="transmembrane region" description="Helical" evidence="7">
    <location>
        <begin position="234"/>
        <end position="255"/>
    </location>
</feature>
<comment type="similarity">
    <text evidence="2">Belongs to the APH-1 family.</text>
</comment>
<dbReference type="Proteomes" id="UP001432322">
    <property type="component" value="Unassembled WGS sequence"/>
</dbReference>